<evidence type="ECO:0000256" key="3">
    <source>
        <dbReference type="ARBA" id="ARBA00022832"/>
    </source>
</evidence>
<dbReference type="GO" id="GO:0006635">
    <property type="term" value="P:fatty acid beta-oxidation"/>
    <property type="evidence" value="ECO:0007669"/>
    <property type="project" value="UniProtKB-UniPathway"/>
</dbReference>
<dbReference type="Pfam" id="PF00378">
    <property type="entry name" value="ECH_1"/>
    <property type="match status" value="1"/>
</dbReference>
<dbReference type="KEGG" id="nah:F5544_02135"/>
<evidence type="ECO:0000256" key="5">
    <source>
        <dbReference type="ARBA" id="ARBA00023235"/>
    </source>
</evidence>
<dbReference type="Proteomes" id="UP000503540">
    <property type="component" value="Chromosome"/>
</dbReference>
<evidence type="ECO:0000256" key="4">
    <source>
        <dbReference type="ARBA" id="ARBA00023098"/>
    </source>
</evidence>
<evidence type="ECO:0000313" key="7">
    <source>
        <dbReference type="Proteomes" id="UP000503540"/>
    </source>
</evidence>
<dbReference type="PANTHER" id="PTHR43149:SF1">
    <property type="entry name" value="DELTA(3,5)-DELTA(2,4)-DIENOYL-COA ISOMERASE, MITOCHONDRIAL"/>
    <property type="match status" value="1"/>
</dbReference>
<evidence type="ECO:0000256" key="1">
    <source>
        <dbReference type="ARBA" id="ARBA00005005"/>
    </source>
</evidence>
<dbReference type="EMBL" id="CP046172">
    <property type="protein sequence ID" value="QIS08347.1"/>
    <property type="molecule type" value="Genomic_DNA"/>
</dbReference>
<dbReference type="InterPro" id="IPR001753">
    <property type="entry name" value="Enoyl-CoA_hydra/iso"/>
</dbReference>
<dbReference type="GO" id="GO:0016853">
    <property type="term" value="F:isomerase activity"/>
    <property type="evidence" value="ECO:0007669"/>
    <property type="project" value="UniProtKB-KW"/>
</dbReference>
<dbReference type="AlphaFoldDB" id="A0A6G9Y5I7"/>
<sequence>MAGARRNRFVRNRIDGHAGPVRAIRCRKGSGAIRPSRRANRSYYAVRMTDWQAFTVETKDHVAQVTLTGPGKGNAMGPDFWRELPEIFRGLDADPEVRAIVLTGSGRHFSYGLDLPAMAGTFGPLLADKAFAAPRTAFLDEVRRMQASVTAVADCRKPVIAAVSGWCIGGGLDLIAAVDIRYASADAKFSLREAKVAIVADIGSLHRLPGIIGEGQLRELAFTGKDIDAARAERIGLVNEVFPDQAAALDAAHATAREIADNPPLVVQGVKDVLAQRRASEVAEGLRYVSAWNAAFLPSEDLTEAIQAVFEKRPPQFKGR</sequence>
<dbReference type="SUPFAM" id="SSF52096">
    <property type="entry name" value="ClpP/crotonase"/>
    <property type="match status" value="1"/>
</dbReference>
<comment type="pathway">
    <text evidence="1">Lipid metabolism; fatty acid beta-oxidation.</text>
</comment>
<evidence type="ECO:0000256" key="2">
    <source>
        <dbReference type="ARBA" id="ARBA00005254"/>
    </source>
</evidence>
<dbReference type="InterPro" id="IPR014748">
    <property type="entry name" value="Enoyl-CoA_hydra_C"/>
</dbReference>
<evidence type="ECO:0000313" key="6">
    <source>
        <dbReference type="EMBL" id="QIS08347.1"/>
    </source>
</evidence>
<dbReference type="Gene3D" id="1.10.12.10">
    <property type="entry name" value="Lyase 2-enoyl-coa Hydratase, Chain A, domain 2"/>
    <property type="match status" value="1"/>
</dbReference>
<dbReference type="InterPro" id="IPR029045">
    <property type="entry name" value="ClpP/crotonase-like_dom_sf"/>
</dbReference>
<reference evidence="6 7" key="1">
    <citation type="journal article" date="2019" name="ACS Chem. Biol.">
        <title>Identification and Mobilization of a Cryptic Antibiotic Biosynthesis Gene Locus from a Human-Pathogenic Nocardia Isolate.</title>
        <authorList>
            <person name="Herisse M."/>
            <person name="Ishida K."/>
            <person name="Porter J.L."/>
            <person name="Howden B."/>
            <person name="Hertweck C."/>
            <person name="Stinear T.P."/>
            <person name="Pidot S.J."/>
        </authorList>
    </citation>
    <scope>NUCLEOTIDE SEQUENCE [LARGE SCALE GENOMIC DNA]</scope>
    <source>
        <strain evidence="6 7">AUSMDU00012717</strain>
    </source>
</reference>
<proteinExistence type="inferred from homology"/>
<name>A0A6G9Y5I7_9NOCA</name>
<dbReference type="UniPathway" id="UPA00659"/>
<keyword evidence="3" id="KW-0276">Fatty acid metabolism</keyword>
<organism evidence="6 7">
    <name type="scientific">Nocardia arthritidis</name>
    <dbReference type="NCBI Taxonomy" id="228602"/>
    <lineage>
        <taxon>Bacteria</taxon>
        <taxon>Bacillati</taxon>
        <taxon>Actinomycetota</taxon>
        <taxon>Actinomycetes</taxon>
        <taxon>Mycobacteriales</taxon>
        <taxon>Nocardiaceae</taxon>
        <taxon>Nocardia</taxon>
    </lineage>
</organism>
<gene>
    <name evidence="6" type="ORF">F5544_02135</name>
</gene>
<dbReference type="CDD" id="cd06558">
    <property type="entry name" value="crotonase-like"/>
    <property type="match status" value="1"/>
</dbReference>
<dbReference type="FunFam" id="3.90.226.10:FF:000077">
    <property type="entry name" value="Putative enoyl-CoA hydratase echA21"/>
    <property type="match status" value="1"/>
</dbReference>
<dbReference type="PANTHER" id="PTHR43149">
    <property type="entry name" value="ENOYL-COA HYDRATASE"/>
    <property type="match status" value="1"/>
</dbReference>
<dbReference type="Gene3D" id="3.90.226.10">
    <property type="entry name" value="2-enoyl-CoA Hydratase, Chain A, domain 1"/>
    <property type="match status" value="1"/>
</dbReference>
<comment type="similarity">
    <text evidence="2">Belongs to the enoyl-CoA hydratase/isomerase family.</text>
</comment>
<protein>
    <submittedName>
        <fullName evidence="6">Crotonase/enoyl-CoA hydratase family protein</fullName>
    </submittedName>
</protein>
<accession>A0A6G9Y5I7</accession>
<dbReference type="InterPro" id="IPR045002">
    <property type="entry name" value="Ech1-like"/>
</dbReference>
<dbReference type="NCBIfam" id="NF004794">
    <property type="entry name" value="PRK06142.1"/>
    <property type="match status" value="1"/>
</dbReference>
<keyword evidence="4" id="KW-0443">Lipid metabolism</keyword>
<keyword evidence="5" id="KW-0413">Isomerase</keyword>
<keyword evidence="7" id="KW-1185">Reference proteome</keyword>
<dbReference type="FunFam" id="1.10.12.10:FF:000004">
    <property type="entry name" value="Delta3,5-delta2,4-dienoyl-CoA isomerase"/>
    <property type="match status" value="1"/>
</dbReference>